<feature type="compositionally biased region" description="Polar residues" evidence="5">
    <location>
        <begin position="519"/>
        <end position="534"/>
    </location>
</feature>
<keyword evidence="2" id="KW-0479">Metal-binding</keyword>
<dbReference type="EnsemblMetazoa" id="AATE004347-RA">
    <property type="protein sequence ID" value="AATE004347-PA.1"/>
    <property type="gene ID" value="AATE004347"/>
</dbReference>
<dbReference type="InterPro" id="IPR051718">
    <property type="entry name" value="ARF_GTPase-activating"/>
</dbReference>
<dbReference type="InterPro" id="IPR044732">
    <property type="entry name" value="ArfGAP_SMAP1-like"/>
</dbReference>
<dbReference type="PANTHER" id="PTHR45705:SF1">
    <property type="entry name" value="FI20236P1"/>
    <property type="match status" value="1"/>
</dbReference>
<dbReference type="InterPro" id="IPR037278">
    <property type="entry name" value="ARFGAP/RecO"/>
</dbReference>
<dbReference type="PROSITE" id="PS50115">
    <property type="entry name" value="ARFGAP"/>
    <property type="match status" value="1"/>
</dbReference>
<keyword evidence="1" id="KW-0343">GTPase activation</keyword>
<proteinExistence type="predicted"/>
<keyword evidence="3" id="KW-0863">Zinc-finger</keyword>
<dbReference type="VEuPathDB" id="VectorBase:AATE004347"/>
<feature type="region of interest" description="Disordered" evidence="5">
    <location>
        <begin position="152"/>
        <end position="284"/>
    </location>
</feature>
<dbReference type="InterPro" id="IPR001164">
    <property type="entry name" value="ArfGAP_dom"/>
</dbReference>
<evidence type="ECO:0000313" key="6">
    <source>
        <dbReference type="EnsemblMetazoa" id="AATE004347-PA.1"/>
    </source>
</evidence>
<name>A0A182IRY7_ANOAO</name>
<dbReference type="PRINTS" id="PR00405">
    <property type="entry name" value="REVINTRACTNG"/>
</dbReference>
<dbReference type="AlphaFoldDB" id="A0A182IRY7"/>
<evidence type="ECO:0000256" key="2">
    <source>
        <dbReference type="ARBA" id="ARBA00022723"/>
    </source>
</evidence>
<organism evidence="6">
    <name type="scientific">Anopheles atroparvus</name>
    <name type="common">European mosquito</name>
    <dbReference type="NCBI Taxonomy" id="41427"/>
    <lineage>
        <taxon>Eukaryota</taxon>
        <taxon>Metazoa</taxon>
        <taxon>Ecdysozoa</taxon>
        <taxon>Arthropoda</taxon>
        <taxon>Hexapoda</taxon>
        <taxon>Insecta</taxon>
        <taxon>Pterygota</taxon>
        <taxon>Neoptera</taxon>
        <taxon>Endopterygota</taxon>
        <taxon>Diptera</taxon>
        <taxon>Nematocera</taxon>
        <taxon>Culicoidea</taxon>
        <taxon>Culicidae</taxon>
        <taxon>Anophelinae</taxon>
        <taxon>Anopheles</taxon>
    </lineage>
</organism>
<dbReference type="InterPro" id="IPR038508">
    <property type="entry name" value="ArfGAP_dom_sf"/>
</dbReference>
<feature type="region of interest" description="Disordered" evidence="5">
    <location>
        <begin position="515"/>
        <end position="542"/>
    </location>
</feature>
<keyword evidence="4" id="KW-0862">Zinc</keyword>
<sequence length="542" mass="56011">MSRKNETERQKQIQEKCQMLLTKMLRDDDNKYCVDCDAKGPRWASWNLGVFLCIRCAGIHRNLGVHISRVKSVNLDSWTPEQVVSLEQMGNSRARAVYEAMIPDGFRRPQTDSALESFIRAKYEHKKYLAREWVPPPPPKVDWDREIDEEIERQKRKKKSSSSVGSGSAGGLSLSSPLSSGVDKKSSVSSGPSSGSSGSSLSTAGAASVPKLKAPASSTKPSSRNSGVSLPAADSSHATNATSNGGSAAALSSNTSAGTDLLGLSLGEGGTSSNSSSSGKMANGPQAIAAIPGVHNNGLDLLERKNTEPDDLAKAEADFFNQSAGTAGGVDMGGKLTKDKIMALYGSGPSTVGPAVGSGFGGAVGFGGFQQAGSTFPAATGALGAGGPAATNAFGAFQTFPGMNGALAGAGPTQVTFPLMGGGTVGGVPPGHPMMYSNAPMFNPQSQPAQPLGIIPQYTGMPPQFVANPLLQQQNPQQQQPSLGMGFPPIAAMQQPAMVGGATGVPAAFANFSKPVPHQQPSATGDKLSNQFGTMNLRDVWQ</sequence>
<dbReference type="Gene3D" id="1.10.220.150">
    <property type="entry name" value="Arf GTPase activating protein"/>
    <property type="match status" value="1"/>
</dbReference>
<protein>
    <submittedName>
        <fullName evidence="6">Uncharacterized protein</fullName>
    </submittedName>
</protein>
<dbReference type="SUPFAM" id="SSF57863">
    <property type="entry name" value="ArfGap/RecO-like zinc finger"/>
    <property type="match status" value="1"/>
</dbReference>
<dbReference type="STRING" id="41427.A0A182IRY7"/>
<dbReference type="SMART" id="SM00105">
    <property type="entry name" value="ArfGap"/>
    <property type="match status" value="1"/>
</dbReference>
<reference evidence="6" key="1">
    <citation type="submission" date="2022-08" db="UniProtKB">
        <authorList>
            <consortium name="EnsemblMetazoa"/>
        </authorList>
    </citation>
    <scope>IDENTIFICATION</scope>
    <source>
        <strain evidence="6">EBRO</strain>
    </source>
</reference>
<feature type="compositionally biased region" description="Polar residues" evidence="5">
    <location>
        <begin position="216"/>
        <end position="228"/>
    </location>
</feature>
<evidence type="ECO:0000256" key="5">
    <source>
        <dbReference type="SAM" id="MobiDB-lite"/>
    </source>
</evidence>
<dbReference type="GO" id="GO:0005096">
    <property type="term" value="F:GTPase activator activity"/>
    <property type="evidence" value="ECO:0007669"/>
    <property type="project" value="UniProtKB-KW"/>
</dbReference>
<evidence type="ECO:0000256" key="4">
    <source>
        <dbReference type="ARBA" id="ARBA00022833"/>
    </source>
</evidence>
<dbReference type="GO" id="GO:0008270">
    <property type="term" value="F:zinc ion binding"/>
    <property type="evidence" value="ECO:0007669"/>
    <property type="project" value="UniProtKB-KW"/>
</dbReference>
<accession>A0A182IRY7</accession>
<feature type="compositionally biased region" description="Low complexity" evidence="5">
    <location>
        <begin position="161"/>
        <end position="209"/>
    </location>
</feature>
<dbReference type="PANTHER" id="PTHR45705">
    <property type="entry name" value="FI20236P1"/>
    <property type="match status" value="1"/>
</dbReference>
<evidence type="ECO:0000256" key="3">
    <source>
        <dbReference type="ARBA" id="ARBA00022771"/>
    </source>
</evidence>
<dbReference type="FunFam" id="1.10.220.150:FF:000009">
    <property type="entry name" value="stromal membrane-associated protein 1 isoform X1"/>
    <property type="match status" value="1"/>
</dbReference>
<dbReference type="CDD" id="cd08839">
    <property type="entry name" value="ArfGap_SMAP"/>
    <property type="match status" value="1"/>
</dbReference>
<feature type="compositionally biased region" description="Low complexity" evidence="5">
    <location>
        <begin position="238"/>
        <end position="279"/>
    </location>
</feature>
<dbReference type="Pfam" id="PF01412">
    <property type="entry name" value="ArfGap"/>
    <property type="match status" value="1"/>
</dbReference>
<evidence type="ECO:0000256" key="1">
    <source>
        <dbReference type="ARBA" id="ARBA00022468"/>
    </source>
</evidence>
<dbReference type="GO" id="GO:0005737">
    <property type="term" value="C:cytoplasm"/>
    <property type="evidence" value="ECO:0007669"/>
    <property type="project" value="TreeGrafter"/>
</dbReference>